<dbReference type="PROSITE" id="PS00409">
    <property type="entry name" value="PROKAR_NTER_METHYL"/>
    <property type="match status" value="1"/>
</dbReference>
<name>A0A2X3C2X4_CLOPF</name>
<dbReference type="RefSeq" id="WP_111945131.1">
    <property type="nucleotide sequence ID" value="NZ_CATNYA010000003.1"/>
</dbReference>
<feature type="transmembrane region" description="Helical" evidence="1">
    <location>
        <begin position="12"/>
        <end position="37"/>
    </location>
</feature>
<gene>
    <name evidence="2" type="primary">pilE</name>
    <name evidence="2" type="ORF">NCTC8081_00325</name>
</gene>
<keyword evidence="1" id="KW-1133">Transmembrane helix</keyword>
<dbReference type="SUPFAM" id="SSF54523">
    <property type="entry name" value="Pili subunits"/>
    <property type="match status" value="1"/>
</dbReference>
<protein>
    <submittedName>
        <fullName evidence="2">Prepilin peptidase-dependent</fullName>
    </submittedName>
</protein>
<organism evidence="2 3">
    <name type="scientific">Clostridium perfringens</name>
    <dbReference type="NCBI Taxonomy" id="1502"/>
    <lineage>
        <taxon>Bacteria</taxon>
        <taxon>Bacillati</taxon>
        <taxon>Bacillota</taxon>
        <taxon>Clostridia</taxon>
        <taxon>Eubacteriales</taxon>
        <taxon>Clostridiaceae</taxon>
        <taxon>Clostridium</taxon>
    </lineage>
</organism>
<accession>A0A2X3C2X4</accession>
<dbReference type="EMBL" id="UAWO01000002">
    <property type="protein sequence ID" value="SQC06254.1"/>
    <property type="molecule type" value="Genomic_DNA"/>
</dbReference>
<dbReference type="Pfam" id="PF07963">
    <property type="entry name" value="N_methyl"/>
    <property type="match status" value="1"/>
</dbReference>
<dbReference type="Proteomes" id="UP000250234">
    <property type="component" value="Unassembled WGS sequence"/>
</dbReference>
<sequence>MNTKKQNKKKKGFTLIELIIVIAIIAILAAIAIPNFLGIQRKSKIKADIASAKTIYDGVTAGIAEGKIVPSIGTETFILNPSASGSKAEVTASGTATQAMKNNAAELQGYLQTIPEPKFKSGKFIVTIASEKNLVKPVIKVGIGETTIQTEVYPGGKDEYAINNVDGKATEKPDSNVVNQGSDS</sequence>
<dbReference type="InterPro" id="IPR045584">
    <property type="entry name" value="Pilin-like"/>
</dbReference>
<reference evidence="2 3" key="1">
    <citation type="submission" date="2018-06" db="EMBL/GenBank/DDBJ databases">
        <authorList>
            <consortium name="Pathogen Informatics"/>
            <person name="Doyle S."/>
        </authorList>
    </citation>
    <scope>NUCLEOTIDE SEQUENCE [LARGE SCALE GENOMIC DNA]</scope>
    <source>
        <strain evidence="2 3">NCTC8081</strain>
    </source>
</reference>
<keyword evidence="1" id="KW-0812">Transmembrane</keyword>
<proteinExistence type="predicted"/>
<dbReference type="AlphaFoldDB" id="A0A2X3C2X4"/>
<dbReference type="NCBIfam" id="TIGR02532">
    <property type="entry name" value="IV_pilin_GFxxxE"/>
    <property type="match status" value="1"/>
</dbReference>
<dbReference type="InterPro" id="IPR012902">
    <property type="entry name" value="N_methyl_site"/>
</dbReference>
<evidence type="ECO:0000313" key="3">
    <source>
        <dbReference type="Proteomes" id="UP000250234"/>
    </source>
</evidence>
<evidence type="ECO:0000313" key="2">
    <source>
        <dbReference type="EMBL" id="SQC06254.1"/>
    </source>
</evidence>
<evidence type="ECO:0000256" key="1">
    <source>
        <dbReference type="SAM" id="Phobius"/>
    </source>
</evidence>
<dbReference type="Gene3D" id="3.30.700.10">
    <property type="entry name" value="Glycoprotein, Type 4 Pilin"/>
    <property type="match status" value="1"/>
</dbReference>
<keyword evidence="1" id="KW-0472">Membrane</keyword>